<evidence type="ECO:0000256" key="1">
    <source>
        <dbReference type="ARBA" id="ARBA00010617"/>
    </source>
</evidence>
<dbReference type="InterPro" id="IPR017972">
    <property type="entry name" value="Cyt_P450_CS"/>
</dbReference>
<dbReference type="GO" id="GO:0005506">
    <property type="term" value="F:iron ion binding"/>
    <property type="evidence" value="ECO:0007669"/>
    <property type="project" value="InterPro"/>
</dbReference>
<organism evidence="9 10">
    <name type="scientific">Oldenlandia corymbosa var. corymbosa</name>
    <dbReference type="NCBI Taxonomy" id="529605"/>
    <lineage>
        <taxon>Eukaryota</taxon>
        <taxon>Viridiplantae</taxon>
        <taxon>Streptophyta</taxon>
        <taxon>Embryophyta</taxon>
        <taxon>Tracheophyta</taxon>
        <taxon>Spermatophyta</taxon>
        <taxon>Magnoliopsida</taxon>
        <taxon>eudicotyledons</taxon>
        <taxon>Gunneridae</taxon>
        <taxon>Pentapetalae</taxon>
        <taxon>asterids</taxon>
        <taxon>lamiids</taxon>
        <taxon>Gentianales</taxon>
        <taxon>Rubiaceae</taxon>
        <taxon>Rubioideae</taxon>
        <taxon>Spermacoceae</taxon>
        <taxon>Hedyotis-Oldenlandia complex</taxon>
        <taxon>Oldenlandia</taxon>
    </lineage>
</organism>
<keyword evidence="3 7" id="KW-0479">Metal-binding</keyword>
<dbReference type="PROSITE" id="PS00086">
    <property type="entry name" value="CYTOCHROME_P450"/>
    <property type="match status" value="1"/>
</dbReference>
<proteinExistence type="inferred from homology"/>
<keyword evidence="2 7" id="KW-0349">Heme</keyword>
<comment type="cofactor">
    <cofactor evidence="7">
        <name>heme</name>
        <dbReference type="ChEBI" id="CHEBI:30413"/>
    </cofactor>
</comment>
<feature type="binding site" description="axial binding residue" evidence="7">
    <location>
        <position position="129"/>
    </location>
    <ligand>
        <name>heme</name>
        <dbReference type="ChEBI" id="CHEBI:30413"/>
    </ligand>
    <ligandPart>
        <name>Fe</name>
        <dbReference type="ChEBI" id="CHEBI:18248"/>
    </ligandPart>
</feature>
<sequence length="226" mass="25779">MAELLRSNPERIEKAREELNQVIGSEEGVIQESDISRLPYLRAILNETLRLHPPAPLLVPHKANEDVEINGYIVPKETQILVNAYNIGRDETIWPEPEMFKPERFLESEIDVKGMHFELIPFGSGRRMCPGFPLAYRMVHIMLATLIYNIDWKLEGGSNRKIWTWKKSSGCSTKGNAFKSYPSEIVNSSLMPQKAVFLSFFGFLFGKDSINFSYSSDQVFTGQVCL</sequence>
<dbReference type="Proteomes" id="UP001161247">
    <property type="component" value="Chromosome 4"/>
</dbReference>
<dbReference type="InterPro" id="IPR036396">
    <property type="entry name" value="Cyt_P450_sf"/>
</dbReference>
<dbReference type="Pfam" id="PF00067">
    <property type="entry name" value="p450"/>
    <property type="match status" value="1"/>
</dbReference>
<name>A0AAV1D468_OLDCO</name>
<keyword evidence="10" id="KW-1185">Reference proteome</keyword>
<evidence type="ECO:0000256" key="7">
    <source>
        <dbReference type="PIRSR" id="PIRSR602401-1"/>
    </source>
</evidence>
<dbReference type="PRINTS" id="PR00463">
    <property type="entry name" value="EP450I"/>
</dbReference>
<protein>
    <submittedName>
        <fullName evidence="9">OLC1v1038995C1</fullName>
    </submittedName>
</protein>
<dbReference type="PANTHER" id="PTHR47950:SF44">
    <property type="entry name" value="CYTOCHROME P450, FAMILY 76, SUBFAMILY C, POLYPEPTIDE 5-RELATED"/>
    <property type="match status" value="1"/>
</dbReference>
<evidence type="ECO:0000256" key="4">
    <source>
        <dbReference type="ARBA" id="ARBA00023002"/>
    </source>
</evidence>
<dbReference type="PANTHER" id="PTHR47950">
    <property type="entry name" value="CYTOCHROME P450, FAMILY 76, SUBFAMILY C, POLYPEPTIDE 5-RELATED"/>
    <property type="match status" value="1"/>
</dbReference>
<dbReference type="InterPro" id="IPR001128">
    <property type="entry name" value="Cyt_P450"/>
</dbReference>
<evidence type="ECO:0000256" key="5">
    <source>
        <dbReference type="ARBA" id="ARBA00023004"/>
    </source>
</evidence>
<dbReference type="GO" id="GO:0016705">
    <property type="term" value="F:oxidoreductase activity, acting on paired donors, with incorporation or reduction of molecular oxygen"/>
    <property type="evidence" value="ECO:0007669"/>
    <property type="project" value="InterPro"/>
</dbReference>
<dbReference type="GO" id="GO:0004497">
    <property type="term" value="F:monooxygenase activity"/>
    <property type="evidence" value="ECO:0007669"/>
    <property type="project" value="UniProtKB-KW"/>
</dbReference>
<evidence type="ECO:0000313" key="9">
    <source>
        <dbReference type="EMBL" id="CAI9101627.1"/>
    </source>
</evidence>
<keyword evidence="4 8" id="KW-0560">Oxidoreductase</keyword>
<dbReference type="PRINTS" id="PR00385">
    <property type="entry name" value="P450"/>
</dbReference>
<keyword evidence="6 8" id="KW-0503">Monooxygenase</keyword>
<gene>
    <name evidence="9" type="ORF">OLC1_LOCUS11178</name>
</gene>
<dbReference type="SUPFAM" id="SSF48264">
    <property type="entry name" value="Cytochrome P450"/>
    <property type="match status" value="1"/>
</dbReference>
<accession>A0AAV1D468</accession>
<evidence type="ECO:0000256" key="2">
    <source>
        <dbReference type="ARBA" id="ARBA00022617"/>
    </source>
</evidence>
<dbReference type="AlphaFoldDB" id="A0AAV1D468"/>
<evidence type="ECO:0000256" key="8">
    <source>
        <dbReference type="RuleBase" id="RU000461"/>
    </source>
</evidence>
<evidence type="ECO:0000313" key="10">
    <source>
        <dbReference type="Proteomes" id="UP001161247"/>
    </source>
</evidence>
<dbReference type="GO" id="GO:0020037">
    <property type="term" value="F:heme binding"/>
    <property type="evidence" value="ECO:0007669"/>
    <property type="project" value="InterPro"/>
</dbReference>
<reference evidence="9" key="1">
    <citation type="submission" date="2023-03" db="EMBL/GenBank/DDBJ databases">
        <authorList>
            <person name="Julca I."/>
        </authorList>
    </citation>
    <scope>NUCLEOTIDE SEQUENCE</scope>
</reference>
<dbReference type="Gene3D" id="1.10.630.10">
    <property type="entry name" value="Cytochrome P450"/>
    <property type="match status" value="1"/>
</dbReference>
<comment type="similarity">
    <text evidence="1 8">Belongs to the cytochrome P450 family.</text>
</comment>
<keyword evidence="5 7" id="KW-0408">Iron</keyword>
<evidence type="ECO:0000256" key="3">
    <source>
        <dbReference type="ARBA" id="ARBA00022723"/>
    </source>
</evidence>
<dbReference type="EMBL" id="OX459121">
    <property type="protein sequence ID" value="CAI9101627.1"/>
    <property type="molecule type" value="Genomic_DNA"/>
</dbReference>
<evidence type="ECO:0000256" key="6">
    <source>
        <dbReference type="ARBA" id="ARBA00023033"/>
    </source>
</evidence>
<dbReference type="InterPro" id="IPR002401">
    <property type="entry name" value="Cyt_P450_E_grp-I"/>
</dbReference>